<feature type="active site" description="Proton acceptor" evidence="8">
    <location>
        <position position="235"/>
    </location>
</feature>
<dbReference type="GO" id="GO:0004856">
    <property type="term" value="F:D-xylulokinase activity"/>
    <property type="evidence" value="ECO:0007669"/>
    <property type="project" value="UniProtKB-UniRule"/>
</dbReference>
<dbReference type="InterPro" id="IPR050406">
    <property type="entry name" value="FGGY_Carb_Kinase"/>
</dbReference>
<evidence type="ECO:0000256" key="1">
    <source>
        <dbReference type="ARBA" id="ARBA00009156"/>
    </source>
</evidence>
<comment type="catalytic activity">
    <reaction evidence="8 10">
        <text>D-xylulose + ATP = D-xylulose 5-phosphate + ADP + H(+)</text>
        <dbReference type="Rhea" id="RHEA:10964"/>
        <dbReference type="ChEBI" id="CHEBI:15378"/>
        <dbReference type="ChEBI" id="CHEBI:17140"/>
        <dbReference type="ChEBI" id="CHEBI:30616"/>
        <dbReference type="ChEBI" id="CHEBI:57737"/>
        <dbReference type="ChEBI" id="CHEBI:456216"/>
        <dbReference type="EC" id="2.7.1.17"/>
    </reaction>
</comment>
<dbReference type="EMBL" id="JACFXV010000043">
    <property type="protein sequence ID" value="MBA5776715.1"/>
    <property type="molecule type" value="Genomic_DNA"/>
</dbReference>
<keyword evidence="4 8" id="KW-0547">Nucleotide-binding</keyword>
<dbReference type="Pfam" id="PF00370">
    <property type="entry name" value="FGGY_N"/>
    <property type="match status" value="1"/>
</dbReference>
<dbReference type="EC" id="2.7.1.17" evidence="8 10"/>
<dbReference type="Pfam" id="PF02782">
    <property type="entry name" value="FGGY_C"/>
    <property type="match status" value="1"/>
</dbReference>
<comment type="similarity">
    <text evidence="1 8 9">Belongs to the FGGY kinase family.</text>
</comment>
<evidence type="ECO:0000256" key="4">
    <source>
        <dbReference type="ARBA" id="ARBA00022741"/>
    </source>
</evidence>
<dbReference type="InterPro" id="IPR000577">
    <property type="entry name" value="Carb_kinase_FGGY"/>
</dbReference>
<dbReference type="NCBIfam" id="TIGR01312">
    <property type="entry name" value="XylB"/>
    <property type="match status" value="1"/>
</dbReference>
<evidence type="ECO:0000259" key="12">
    <source>
        <dbReference type="Pfam" id="PF02782"/>
    </source>
</evidence>
<feature type="site" description="Important for activity" evidence="8">
    <location>
        <position position="6"/>
    </location>
</feature>
<evidence type="ECO:0000256" key="2">
    <source>
        <dbReference type="ARBA" id="ARBA00022629"/>
    </source>
</evidence>
<keyword evidence="3 8" id="KW-0808">Transferase</keyword>
<sequence length="486" mass="51368">MYLGIDVGTSGVKAVLIDEAQKVVGSATAALVVSRPKPGWSEQDPADWWQATRSALDELARDHSRPMSAVVAIGLSGQMHGATLLDDEDRVLRPAILWNDGRSATECAELDARADFRGIGGNLVMPGFTAPKLEWVRKHEADIFGRIAKVLLPKDYIRLMLTGAHVSDMSDSAGTLWLDVEGRKWSDALLAACGLQRSQMPDLVEGSDASAELKVELASRWGMAKRPVVAGGAGDNAASACGIGAVSPGGAFLSIGTSGVLFVSTDRFRPNTESAVHAFCHAIPDTWHQMGVILSATDSLNWLSRMTGSDPAALVEEAEAAALNGAGPSPVTFLPYLSGERTPHNDASARGAFAGLAQAQERADLTQAVLDGVAFAFRDCLDALLAAGTDVNRMTAVGGGARSRLWLKIMASVLERNVDVPDNGDYGAAFGAARLGMAAAGESHETIFGPPAITETIEPDARLIAAYGERLQRYRALYPSLKEVFS</sequence>
<organism evidence="13 14">
    <name type="scientific">Stappia albiluteola</name>
    <dbReference type="NCBI Taxonomy" id="2758565"/>
    <lineage>
        <taxon>Bacteria</taxon>
        <taxon>Pseudomonadati</taxon>
        <taxon>Pseudomonadota</taxon>
        <taxon>Alphaproteobacteria</taxon>
        <taxon>Hyphomicrobiales</taxon>
        <taxon>Stappiaceae</taxon>
        <taxon>Stappia</taxon>
    </lineage>
</organism>
<comment type="caution">
    <text evidence="13">The sequence shown here is derived from an EMBL/GenBank/DDBJ whole genome shotgun (WGS) entry which is preliminary data.</text>
</comment>
<dbReference type="PANTHER" id="PTHR43095:SF6">
    <property type="entry name" value="XYLULOSE KINASE"/>
    <property type="match status" value="1"/>
</dbReference>
<dbReference type="GO" id="GO:0042732">
    <property type="term" value="P:D-xylose metabolic process"/>
    <property type="evidence" value="ECO:0007669"/>
    <property type="project" value="UniProtKB-KW"/>
</dbReference>
<dbReference type="PROSITE" id="PS00445">
    <property type="entry name" value="FGGY_KINASES_2"/>
    <property type="match status" value="1"/>
</dbReference>
<keyword evidence="5 8" id="KW-0418">Kinase</keyword>
<name>A0A839AC64_9HYPH</name>
<evidence type="ECO:0000256" key="7">
    <source>
        <dbReference type="ARBA" id="ARBA00023277"/>
    </source>
</evidence>
<dbReference type="Proteomes" id="UP000541109">
    <property type="component" value="Unassembled WGS sequence"/>
</dbReference>
<evidence type="ECO:0000256" key="5">
    <source>
        <dbReference type="ARBA" id="ARBA00022777"/>
    </source>
</evidence>
<dbReference type="HAMAP" id="MF_02220">
    <property type="entry name" value="XylB"/>
    <property type="match status" value="1"/>
</dbReference>
<dbReference type="InterPro" id="IPR043129">
    <property type="entry name" value="ATPase_NBD"/>
</dbReference>
<keyword evidence="14" id="KW-1185">Reference proteome</keyword>
<dbReference type="InterPro" id="IPR018483">
    <property type="entry name" value="Carb_kinase_FGGY_CS"/>
</dbReference>
<evidence type="ECO:0000256" key="3">
    <source>
        <dbReference type="ARBA" id="ARBA00022679"/>
    </source>
</evidence>
<keyword evidence="2 8" id="KW-0859">Xylose metabolism</keyword>
<dbReference type="PROSITE" id="PS00933">
    <property type="entry name" value="FGGY_KINASES_1"/>
    <property type="match status" value="1"/>
</dbReference>
<evidence type="ECO:0000256" key="6">
    <source>
        <dbReference type="ARBA" id="ARBA00022840"/>
    </source>
</evidence>
<feature type="binding site" evidence="8">
    <location>
        <begin position="79"/>
        <end position="80"/>
    </location>
    <ligand>
        <name>substrate</name>
    </ligand>
</feature>
<feature type="domain" description="Carbohydrate kinase FGGY N-terminal" evidence="11">
    <location>
        <begin position="1"/>
        <end position="242"/>
    </location>
</feature>
<evidence type="ECO:0000313" key="14">
    <source>
        <dbReference type="Proteomes" id="UP000541109"/>
    </source>
</evidence>
<dbReference type="InterPro" id="IPR018484">
    <property type="entry name" value="FGGY_N"/>
</dbReference>
<dbReference type="PANTHER" id="PTHR43095">
    <property type="entry name" value="SUGAR KINASE"/>
    <property type="match status" value="1"/>
</dbReference>
<keyword evidence="7 8" id="KW-0119">Carbohydrate metabolism</keyword>
<feature type="domain" description="Carbohydrate kinase FGGY C-terminal" evidence="12">
    <location>
        <begin position="252"/>
        <end position="440"/>
    </location>
</feature>
<evidence type="ECO:0000256" key="8">
    <source>
        <dbReference type="HAMAP-Rule" id="MF_02220"/>
    </source>
</evidence>
<comment type="function">
    <text evidence="8">Catalyzes the phosphorylation of D-xylulose to D-xylulose 5-phosphate.</text>
</comment>
<dbReference type="InterPro" id="IPR018485">
    <property type="entry name" value="FGGY_C"/>
</dbReference>
<evidence type="ECO:0000256" key="9">
    <source>
        <dbReference type="RuleBase" id="RU003733"/>
    </source>
</evidence>
<evidence type="ECO:0000259" key="11">
    <source>
        <dbReference type="Pfam" id="PF00370"/>
    </source>
</evidence>
<keyword evidence="6 8" id="KW-0067">ATP-binding</keyword>
<evidence type="ECO:0000256" key="10">
    <source>
        <dbReference type="RuleBase" id="RU364073"/>
    </source>
</evidence>
<gene>
    <name evidence="8 10 13" type="primary">xylB</name>
    <name evidence="13" type="ORF">H2509_06190</name>
</gene>
<reference evidence="13 14" key="1">
    <citation type="submission" date="2020-07" db="EMBL/GenBank/DDBJ databases">
        <title>Stappia sp., F7233, whole genome shotgun sequencing project.</title>
        <authorList>
            <person name="Jiang S."/>
            <person name="Liu Z.W."/>
            <person name="Du Z.J."/>
        </authorList>
    </citation>
    <scope>NUCLEOTIDE SEQUENCE [LARGE SCALE GENOMIC DNA]</scope>
    <source>
        <strain evidence="13 14">F7233</strain>
    </source>
</reference>
<evidence type="ECO:0000313" key="13">
    <source>
        <dbReference type="EMBL" id="MBA5776715.1"/>
    </source>
</evidence>
<dbReference type="CDD" id="cd07808">
    <property type="entry name" value="ASKHA_NBD_FGGY_EcXK-like"/>
    <property type="match status" value="1"/>
</dbReference>
<dbReference type="AlphaFoldDB" id="A0A839AC64"/>
<dbReference type="GO" id="GO:0005998">
    <property type="term" value="P:xylulose catabolic process"/>
    <property type="evidence" value="ECO:0007669"/>
    <property type="project" value="UniProtKB-UniRule"/>
</dbReference>
<dbReference type="Gene3D" id="3.30.420.40">
    <property type="match status" value="2"/>
</dbReference>
<dbReference type="SUPFAM" id="SSF53067">
    <property type="entry name" value="Actin-like ATPase domain"/>
    <property type="match status" value="2"/>
</dbReference>
<dbReference type="RefSeq" id="WP_182163352.1">
    <property type="nucleotide sequence ID" value="NZ_JACFXV010000043.1"/>
</dbReference>
<accession>A0A839AC64</accession>
<protein>
    <recommendedName>
        <fullName evidence="8 10">Xylulose kinase</fullName>
        <shortName evidence="8 10">Xylulokinase</shortName>
        <ecNumber evidence="8 10">2.7.1.17</ecNumber>
    </recommendedName>
</protein>
<dbReference type="InterPro" id="IPR006000">
    <property type="entry name" value="Xylulokinase"/>
</dbReference>
<dbReference type="GO" id="GO:0005524">
    <property type="term" value="F:ATP binding"/>
    <property type="evidence" value="ECO:0007669"/>
    <property type="project" value="UniProtKB-UniRule"/>
</dbReference>
<dbReference type="PIRSF" id="PIRSF000538">
    <property type="entry name" value="GlpK"/>
    <property type="match status" value="1"/>
</dbReference>
<proteinExistence type="inferred from homology"/>